<evidence type="ECO:0000313" key="11">
    <source>
        <dbReference type="Proteomes" id="UP000232164"/>
    </source>
</evidence>
<dbReference type="STRING" id="1041146.GCA_000427985_02089"/>
<feature type="domain" description="ABC transmembrane type-1" evidence="9">
    <location>
        <begin position="198"/>
        <end position="406"/>
    </location>
</feature>
<dbReference type="InterPro" id="IPR000515">
    <property type="entry name" value="MetI-like"/>
</dbReference>
<dbReference type="Pfam" id="PF00528">
    <property type="entry name" value="BPD_transp_1"/>
    <property type="match status" value="1"/>
</dbReference>
<proteinExistence type="inferred from homology"/>
<name>A0A2N0DFE5_RHISU</name>
<dbReference type="CDD" id="cd06261">
    <property type="entry name" value="TM_PBP2"/>
    <property type="match status" value="1"/>
</dbReference>
<dbReference type="SUPFAM" id="SSF161098">
    <property type="entry name" value="MetI-like"/>
    <property type="match status" value="1"/>
</dbReference>
<evidence type="ECO:0000256" key="3">
    <source>
        <dbReference type="ARBA" id="ARBA00022448"/>
    </source>
</evidence>
<keyword evidence="5 8" id="KW-0812">Transmembrane</keyword>
<dbReference type="AlphaFoldDB" id="A0A2N0DFE5"/>
<evidence type="ECO:0000256" key="5">
    <source>
        <dbReference type="ARBA" id="ARBA00022692"/>
    </source>
</evidence>
<evidence type="ECO:0000256" key="7">
    <source>
        <dbReference type="ARBA" id="ARBA00023136"/>
    </source>
</evidence>
<keyword evidence="3 8" id="KW-0813">Transport</keyword>
<feature type="transmembrane region" description="Helical" evidence="8">
    <location>
        <begin position="252"/>
        <end position="274"/>
    </location>
</feature>
<protein>
    <submittedName>
        <fullName evidence="10">ABC transporter permease</fullName>
    </submittedName>
</protein>
<feature type="transmembrane region" description="Helical" evidence="8">
    <location>
        <begin position="197"/>
        <end position="217"/>
    </location>
</feature>
<feature type="transmembrane region" description="Helical" evidence="8">
    <location>
        <begin position="229"/>
        <end position="246"/>
    </location>
</feature>
<gene>
    <name evidence="10" type="ORF">CWR43_03070</name>
</gene>
<evidence type="ECO:0000256" key="8">
    <source>
        <dbReference type="RuleBase" id="RU363032"/>
    </source>
</evidence>
<evidence type="ECO:0000256" key="1">
    <source>
        <dbReference type="ARBA" id="ARBA00004651"/>
    </source>
</evidence>
<comment type="subcellular location">
    <subcellularLocation>
        <location evidence="1 8">Cell membrane</location>
        <topology evidence="1 8">Multi-pass membrane protein</topology>
    </subcellularLocation>
</comment>
<evidence type="ECO:0000256" key="4">
    <source>
        <dbReference type="ARBA" id="ARBA00022475"/>
    </source>
</evidence>
<accession>A0A2N0DFE5</accession>
<keyword evidence="7 8" id="KW-0472">Membrane</keyword>
<dbReference type="Gene3D" id="1.10.3720.10">
    <property type="entry name" value="MetI-like"/>
    <property type="match status" value="1"/>
</dbReference>
<sequence length="418" mass="45706">MAITLTDEVVRNAVDTATLTRRLRGLRRKGQLRALLLVAPLMLFLLTIFVLPIGMLLTRSVDNSDVARTLPSTVAALASWNLEAVPDETIYAAFAADLKASPRDDVAEVAKRLNYYETGMRSMLLKTARTIRNAEAPYKDAFIAIDEQWGTPRYWLILKQAIPELTDFYLLAALDMSRNEAGAIAGIAPENAVHVDVLLRTFAVSASVTLLCLLLGYPLAALIARSKGAVANTLLILVLLPFWTSLLVRTSAWVVLLQSRGVVNSALAWLGIINPSQPLELIYNRIGVLIAMTHILLPFMVLPIYSVMKSIPPVYLRAASSLGAPPLSAFWRIYLPMSMPGVSAGGLLVFILALGYYITPALVGGPRDQMVSYYIAYYSNQVTNWGMAAALSAILLVAVLILYAIYNRVVGTDRLRIG</sequence>
<dbReference type="PANTHER" id="PTHR42929">
    <property type="entry name" value="INNER MEMBRANE ABC TRANSPORTER PERMEASE PROTEIN YDCU-RELATED-RELATED"/>
    <property type="match status" value="1"/>
</dbReference>
<evidence type="ECO:0000256" key="6">
    <source>
        <dbReference type="ARBA" id="ARBA00022989"/>
    </source>
</evidence>
<dbReference type="PANTHER" id="PTHR42929:SF5">
    <property type="entry name" value="ABC TRANSPORTER PERMEASE PROTEIN"/>
    <property type="match status" value="1"/>
</dbReference>
<comment type="similarity">
    <text evidence="2">Belongs to the binding-protein-dependent transport system permease family. CysTW subfamily.</text>
</comment>
<organism evidence="10 11">
    <name type="scientific">Rhizobium sullae</name>
    <name type="common">Rhizobium hedysari</name>
    <dbReference type="NCBI Taxonomy" id="50338"/>
    <lineage>
        <taxon>Bacteria</taxon>
        <taxon>Pseudomonadati</taxon>
        <taxon>Pseudomonadota</taxon>
        <taxon>Alphaproteobacteria</taxon>
        <taxon>Hyphomicrobiales</taxon>
        <taxon>Rhizobiaceae</taxon>
        <taxon>Rhizobium/Agrobacterium group</taxon>
        <taxon>Rhizobium</taxon>
    </lineage>
</organism>
<feature type="transmembrane region" description="Helical" evidence="8">
    <location>
        <begin position="385"/>
        <end position="406"/>
    </location>
</feature>
<evidence type="ECO:0000256" key="2">
    <source>
        <dbReference type="ARBA" id="ARBA00007069"/>
    </source>
</evidence>
<dbReference type="GO" id="GO:0005886">
    <property type="term" value="C:plasma membrane"/>
    <property type="evidence" value="ECO:0007669"/>
    <property type="project" value="UniProtKB-SubCell"/>
</dbReference>
<dbReference type="GO" id="GO:0055085">
    <property type="term" value="P:transmembrane transport"/>
    <property type="evidence" value="ECO:0007669"/>
    <property type="project" value="InterPro"/>
</dbReference>
<dbReference type="InterPro" id="IPR035906">
    <property type="entry name" value="MetI-like_sf"/>
</dbReference>
<feature type="transmembrane region" description="Helical" evidence="8">
    <location>
        <begin position="347"/>
        <end position="365"/>
    </location>
</feature>
<feature type="transmembrane region" description="Helical" evidence="8">
    <location>
        <begin position="314"/>
        <end position="335"/>
    </location>
</feature>
<keyword evidence="4" id="KW-1003">Cell membrane</keyword>
<evidence type="ECO:0000259" key="9">
    <source>
        <dbReference type="PROSITE" id="PS50928"/>
    </source>
</evidence>
<keyword evidence="6 8" id="KW-1133">Transmembrane helix</keyword>
<dbReference type="Proteomes" id="UP000232164">
    <property type="component" value="Unassembled WGS sequence"/>
</dbReference>
<reference evidence="10 11" key="1">
    <citation type="submission" date="2017-11" db="EMBL/GenBank/DDBJ databases">
        <authorList>
            <person name="Han C.G."/>
        </authorList>
    </citation>
    <scope>NUCLEOTIDE SEQUENCE [LARGE SCALE GENOMIC DNA]</scope>
    <source>
        <strain evidence="10 11">HCNT1</strain>
    </source>
</reference>
<feature type="transmembrane region" description="Helical" evidence="8">
    <location>
        <begin position="34"/>
        <end position="57"/>
    </location>
</feature>
<evidence type="ECO:0000313" key="10">
    <source>
        <dbReference type="EMBL" id="PKA44825.1"/>
    </source>
</evidence>
<comment type="caution">
    <text evidence="10">The sequence shown here is derived from an EMBL/GenBank/DDBJ whole genome shotgun (WGS) entry which is preliminary data.</text>
</comment>
<dbReference type="EMBL" id="PIQN01000003">
    <property type="protein sequence ID" value="PKA44825.1"/>
    <property type="molecule type" value="Genomic_DNA"/>
</dbReference>
<dbReference type="RefSeq" id="WP_100770443.1">
    <property type="nucleotide sequence ID" value="NZ_PIQN01000003.1"/>
</dbReference>
<feature type="transmembrane region" description="Helical" evidence="8">
    <location>
        <begin position="286"/>
        <end position="308"/>
    </location>
</feature>
<reference evidence="10 11" key="2">
    <citation type="submission" date="2017-12" db="EMBL/GenBank/DDBJ databases">
        <title>Genome sequence of Rhizobium sullae HCNT1 isolated from Sulla coronaria nodules and featuring peculiar denitrification phenotypes.</title>
        <authorList>
            <person name="De Diego-Diaz B."/>
            <person name="Treu L."/>
            <person name="Campanaro S."/>
            <person name="Da Silva Duarte V."/>
            <person name="Basaglia M."/>
            <person name="Favaro L."/>
            <person name="Casella S."/>
            <person name="Squartini A."/>
        </authorList>
    </citation>
    <scope>NUCLEOTIDE SEQUENCE [LARGE SCALE GENOMIC DNA]</scope>
    <source>
        <strain evidence="10 11">HCNT1</strain>
    </source>
</reference>
<dbReference type="PROSITE" id="PS50928">
    <property type="entry name" value="ABC_TM1"/>
    <property type="match status" value="1"/>
</dbReference>